<reference evidence="14" key="1">
    <citation type="journal article" date="2019" name="Int. J. Syst. Evol. Microbiol.">
        <title>The Global Catalogue of Microorganisms (GCM) 10K type strain sequencing project: providing services to taxonomists for standard genome sequencing and annotation.</title>
        <authorList>
            <consortium name="The Broad Institute Genomics Platform"/>
            <consortium name="The Broad Institute Genome Sequencing Center for Infectious Disease"/>
            <person name="Wu L."/>
            <person name="Ma J."/>
        </authorList>
    </citation>
    <scope>NUCLEOTIDE SEQUENCE [LARGE SCALE GENOMIC DNA]</scope>
    <source>
        <strain evidence="14">CCM 7526</strain>
    </source>
</reference>
<feature type="domain" description="PAS" evidence="11">
    <location>
        <begin position="406"/>
        <end position="461"/>
    </location>
</feature>
<keyword evidence="5" id="KW-0418">Kinase</keyword>
<evidence type="ECO:0000259" key="11">
    <source>
        <dbReference type="PROSITE" id="PS50112"/>
    </source>
</evidence>
<dbReference type="InterPro" id="IPR035965">
    <property type="entry name" value="PAS-like_dom_sf"/>
</dbReference>
<dbReference type="RefSeq" id="WP_317794804.1">
    <property type="nucleotide sequence ID" value="NZ_AP028461.1"/>
</dbReference>
<comment type="caution">
    <text evidence="13">The sequence shown here is derived from an EMBL/GenBank/DDBJ whole genome shotgun (WGS) entry which is preliminary data.</text>
</comment>
<dbReference type="EC" id="2.7.13.3" evidence="3"/>
<gene>
    <name evidence="13" type="ORF">ACFQ5G_11940</name>
</gene>
<keyword evidence="6" id="KW-0902">Two-component regulatory system</keyword>
<dbReference type="PANTHER" id="PTHR45339">
    <property type="entry name" value="HYBRID SIGNAL TRANSDUCTION HISTIDINE KINASE J"/>
    <property type="match status" value="1"/>
</dbReference>
<dbReference type="SUPFAM" id="SSF55785">
    <property type="entry name" value="PYP-like sensor domain (PAS domain)"/>
    <property type="match status" value="3"/>
</dbReference>
<evidence type="ECO:0000256" key="2">
    <source>
        <dbReference type="ARBA" id="ARBA00004236"/>
    </source>
</evidence>
<dbReference type="InterPro" id="IPR011006">
    <property type="entry name" value="CheY-like_superfamily"/>
</dbReference>
<evidence type="ECO:0000313" key="14">
    <source>
        <dbReference type="Proteomes" id="UP001597183"/>
    </source>
</evidence>
<dbReference type="PANTHER" id="PTHR45339:SF3">
    <property type="entry name" value="HISTIDINE KINASE"/>
    <property type="match status" value="1"/>
</dbReference>
<dbReference type="Pfam" id="PF08448">
    <property type="entry name" value="PAS_4"/>
    <property type="match status" value="1"/>
</dbReference>
<dbReference type="Pfam" id="PF00072">
    <property type="entry name" value="Response_reg"/>
    <property type="match status" value="2"/>
</dbReference>
<accession>A0ABW4A5P0</accession>
<protein>
    <recommendedName>
        <fullName evidence="3">histidine kinase</fullName>
        <ecNumber evidence="3">2.7.13.3</ecNumber>
    </recommendedName>
</protein>
<dbReference type="SMART" id="SM00091">
    <property type="entry name" value="PAS"/>
    <property type="match status" value="3"/>
</dbReference>
<dbReference type="SUPFAM" id="SSF47384">
    <property type="entry name" value="Homodimeric domain of signal transducing histidine kinase"/>
    <property type="match status" value="1"/>
</dbReference>
<dbReference type="CDD" id="cd00130">
    <property type="entry name" value="PAS"/>
    <property type="match status" value="3"/>
</dbReference>
<sequence length="1169" mass="127065">MTVSSTRPARRFRLWRATTVCALLLGVLGLTDWALTLELGRMLPGDRLMAWQSAVMTGATAVGLLIAGPVRAGGRRLWAVRVTALFVIGFAIERLISGLLMPAADRPPLRSPVAFLLLGLALLLLETGRGRGHLPAQLLAAAAALEMAVAALAALLGIAALYWDSEATDTPIGTQAALLLLALAVTVSRPGGLAVRIFGSSRLGSRTVRRLTPTVAAVVVLLGLALAIMKRNRIDLEGVVANVVVSVLLLTLYLVLLRAGHMLNDADAGRLGLIAELREQRDFSDTVLTALIEGVMAVTPDGTVLRVNGRWSQITGFPADEVIGARPPYVWWPPGGSETCARQVKQVLEGEGSTEFDTLLRHRDGSELPVLASIHPIAGDGHVTMLIVTYRDLTERDRAQAQRRQMAEELDHFFTLSRDLMCIASRDGYFTRVNPTWTEVFGWTTEELTSRPYLSFVHPDDVDRTLAQGITLVDGLMPTISFENRYRTRDGDYRWVDWNATPAEDGESIYAVGRDVTEAKRAEQRFRQLVFSAPDAMVIVGADGIIRLVNEQTERLFGWLAVDLVGRSVRMLIPARLRDHHDADMHEYLKDPSPRRMGIGRDLTALHRNGSEFPVEITVAPLDTEEGILVSAAIRDVSERQRTERALAAARDEALAAAAAKSQFVAMVSHEIRTPMNGVIGLTKLLLDTPLQPVQRRYGESIRASAQALLAIINDILDFSKIEAGKATLAESDFDLGDLLEQVAHAGAAAARDKNIDIVGYYPPDLPAVVHGDEGRLRQVLLNLIGNAVKFTHRGEIVIRVDPLGPVGEVRRHYDFTVSDTGIGIDADQISRMFEPFTQADATNSREFGGTGLGLTISRQLVELMGGTLQADSEPGRGSRFHFTVALGTVESAQESQERHRGLAGRRLLIADANPTSRGFLTEHVEAWGMRVTAADSANAALDELGLACRRGEPHDIAVIDHHLTRLDGVELISVMSAQPEIEPRPFCVLLSRDPSAENRLTDHSGVDVLAKPIGPSVLFNYLMSRFGPVAPARDESVRPAPATAAARGRILLAEDNEINQLVAVDTLAGLGYATDIAVDGAEAVELAATGDYVAILMDCQMPRLDGYQATEQLRAHESPDRHTPIIAMTAGVLAEDRQRALQAGMDDFLAKPIDPEKLRATLDHWTSV</sequence>
<dbReference type="SMART" id="SM00388">
    <property type="entry name" value="HisKA"/>
    <property type="match status" value="1"/>
</dbReference>
<feature type="transmembrane region" description="Helical" evidence="8">
    <location>
        <begin position="138"/>
        <end position="163"/>
    </location>
</feature>
<dbReference type="Gene3D" id="3.30.565.10">
    <property type="entry name" value="Histidine kinase-like ATPase, C-terminal domain"/>
    <property type="match status" value="1"/>
</dbReference>
<dbReference type="Pfam" id="PF00989">
    <property type="entry name" value="PAS"/>
    <property type="match status" value="1"/>
</dbReference>
<dbReference type="SUPFAM" id="SSF55874">
    <property type="entry name" value="ATPase domain of HSP90 chaperone/DNA topoisomerase II/histidine kinase"/>
    <property type="match status" value="1"/>
</dbReference>
<dbReference type="PROSITE" id="PS50113">
    <property type="entry name" value="PAC"/>
    <property type="match status" value="3"/>
</dbReference>
<dbReference type="InterPro" id="IPR001610">
    <property type="entry name" value="PAC"/>
</dbReference>
<keyword evidence="5" id="KW-0808">Transferase</keyword>
<dbReference type="InterPro" id="IPR001789">
    <property type="entry name" value="Sig_transdc_resp-reg_receiver"/>
</dbReference>
<dbReference type="InterPro" id="IPR005467">
    <property type="entry name" value="His_kinase_dom"/>
</dbReference>
<dbReference type="Gene3D" id="1.10.287.130">
    <property type="match status" value="1"/>
</dbReference>
<dbReference type="Pfam" id="PF02518">
    <property type="entry name" value="HATPase_c"/>
    <property type="match status" value="1"/>
</dbReference>
<evidence type="ECO:0000256" key="3">
    <source>
        <dbReference type="ARBA" id="ARBA00012438"/>
    </source>
</evidence>
<keyword evidence="14" id="KW-1185">Reference proteome</keyword>
<dbReference type="CDD" id="cd00082">
    <property type="entry name" value="HisKA"/>
    <property type="match status" value="1"/>
</dbReference>
<dbReference type="InterPro" id="IPR013655">
    <property type="entry name" value="PAS_fold_3"/>
</dbReference>
<dbReference type="Proteomes" id="UP001597183">
    <property type="component" value="Unassembled WGS sequence"/>
</dbReference>
<name>A0ABW4A5P0_9ACTN</name>
<dbReference type="CDD" id="cd17546">
    <property type="entry name" value="REC_hyHK_CKI1_RcsC-like"/>
    <property type="match status" value="1"/>
</dbReference>
<dbReference type="NCBIfam" id="TIGR00229">
    <property type="entry name" value="sensory_box"/>
    <property type="match status" value="3"/>
</dbReference>
<feature type="transmembrane region" description="Helical" evidence="8">
    <location>
        <begin position="82"/>
        <end position="103"/>
    </location>
</feature>
<evidence type="ECO:0000259" key="12">
    <source>
        <dbReference type="PROSITE" id="PS50113"/>
    </source>
</evidence>
<dbReference type="SUPFAM" id="SSF52172">
    <property type="entry name" value="CheY-like"/>
    <property type="match status" value="2"/>
</dbReference>
<dbReference type="InterPro" id="IPR013767">
    <property type="entry name" value="PAS_fold"/>
</dbReference>
<dbReference type="InterPro" id="IPR013656">
    <property type="entry name" value="PAS_4"/>
</dbReference>
<keyword evidence="8" id="KW-0472">Membrane</keyword>
<evidence type="ECO:0000259" key="9">
    <source>
        <dbReference type="PROSITE" id="PS50109"/>
    </source>
</evidence>
<feature type="domain" description="PAS" evidence="11">
    <location>
        <begin position="280"/>
        <end position="351"/>
    </location>
</feature>
<dbReference type="Gene3D" id="3.40.50.2300">
    <property type="match status" value="2"/>
</dbReference>
<dbReference type="InterPro" id="IPR000700">
    <property type="entry name" value="PAS-assoc_C"/>
</dbReference>
<evidence type="ECO:0000256" key="8">
    <source>
        <dbReference type="SAM" id="Phobius"/>
    </source>
</evidence>
<evidence type="ECO:0000256" key="7">
    <source>
        <dbReference type="PROSITE-ProRule" id="PRU00169"/>
    </source>
</evidence>
<dbReference type="InterPro" id="IPR004358">
    <property type="entry name" value="Sig_transdc_His_kin-like_C"/>
</dbReference>
<feature type="modified residue" description="4-aspartylphosphate" evidence="7">
    <location>
        <position position="961"/>
    </location>
</feature>
<dbReference type="SMART" id="SM00387">
    <property type="entry name" value="HATPase_c"/>
    <property type="match status" value="1"/>
</dbReference>
<evidence type="ECO:0000256" key="5">
    <source>
        <dbReference type="ARBA" id="ARBA00022777"/>
    </source>
</evidence>
<dbReference type="Gene3D" id="3.30.450.20">
    <property type="entry name" value="PAS domain"/>
    <property type="match status" value="3"/>
</dbReference>
<evidence type="ECO:0000313" key="13">
    <source>
        <dbReference type="EMBL" id="MFD1366055.1"/>
    </source>
</evidence>
<feature type="domain" description="Response regulatory" evidence="10">
    <location>
        <begin position="907"/>
        <end position="1027"/>
    </location>
</feature>
<dbReference type="SMART" id="SM00086">
    <property type="entry name" value="PAC"/>
    <property type="match status" value="3"/>
</dbReference>
<keyword evidence="8" id="KW-1133">Transmembrane helix</keyword>
<dbReference type="PROSITE" id="PS50112">
    <property type="entry name" value="PAS"/>
    <property type="match status" value="3"/>
</dbReference>
<dbReference type="PROSITE" id="PS50110">
    <property type="entry name" value="RESPONSE_REGULATORY"/>
    <property type="match status" value="2"/>
</dbReference>
<feature type="domain" description="Response regulatory" evidence="10">
    <location>
        <begin position="1050"/>
        <end position="1167"/>
    </location>
</feature>
<feature type="modified residue" description="4-aspartylphosphate" evidence="7">
    <location>
        <position position="1099"/>
    </location>
</feature>
<evidence type="ECO:0000256" key="4">
    <source>
        <dbReference type="ARBA" id="ARBA00022553"/>
    </source>
</evidence>
<proteinExistence type="predicted"/>
<comment type="catalytic activity">
    <reaction evidence="1">
        <text>ATP + protein L-histidine = ADP + protein N-phospho-L-histidine.</text>
        <dbReference type="EC" id="2.7.13.3"/>
    </reaction>
</comment>
<feature type="domain" description="PAC" evidence="12">
    <location>
        <begin position="599"/>
        <end position="649"/>
    </location>
</feature>
<dbReference type="InterPro" id="IPR000014">
    <property type="entry name" value="PAS"/>
</dbReference>
<feature type="transmembrane region" description="Helical" evidence="8">
    <location>
        <begin position="109"/>
        <end position="126"/>
    </location>
</feature>
<dbReference type="PRINTS" id="PR00344">
    <property type="entry name" value="BCTRLSENSOR"/>
</dbReference>
<organism evidence="13 14">
    <name type="scientific">Actinoplanes sichuanensis</name>
    <dbReference type="NCBI Taxonomy" id="512349"/>
    <lineage>
        <taxon>Bacteria</taxon>
        <taxon>Bacillati</taxon>
        <taxon>Actinomycetota</taxon>
        <taxon>Actinomycetes</taxon>
        <taxon>Micromonosporales</taxon>
        <taxon>Micromonosporaceae</taxon>
        <taxon>Actinoplanes</taxon>
    </lineage>
</organism>
<dbReference type="Pfam" id="PF00512">
    <property type="entry name" value="HisKA"/>
    <property type="match status" value="1"/>
</dbReference>
<dbReference type="InterPro" id="IPR003594">
    <property type="entry name" value="HATPase_dom"/>
</dbReference>
<dbReference type="InterPro" id="IPR036890">
    <property type="entry name" value="HATPase_C_sf"/>
</dbReference>
<dbReference type="PROSITE" id="PS50109">
    <property type="entry name" value="HIS_KIN"/>
    <property type="match status" value="1"/>
</dbReference>
<dbReference type="CDD" id="cd16922">
    <property type="entry name" value="HATPase_EvgS-ArcB-TorS-like"/>
    <property type="match status" value="1"/>
</dbReference>
<dbReference type="EMBL" id="JBHTMK010000015">
    <property type="protein sequence ID" value="MFD1366055.1"/>
    <property type="molecule type" value="Genomic_DNA"/>
</dbReference>
<keyword evidence="8" id="KW-0812">Transmembrane</keyword>
<evidence type="ECO:0000256" key="1">
    <source>
        <dbReference type="ARBA" id="ARBA00000085"/>
    </source>
</evidence>
<feature type="transmembrane region" description="Helical" evidence="8">
    <location>
        <begin position="175"/>
        <end position="199"/>
    </location>
</feature>
<feature type="domain" description="PAS" evidence="11">
    <location>
        <begin position="522"/>
        <end position="592"/>
    </location>
</feature>
<feature type="domain" description="Histidine kinase" evidence="9">
    <location>
        <begin position="667"/>
        <end position="889"/>
    </location>
</feature>
<dbReference type="Pfam" id="PF08447">
    <property type="entry name" value="PAS_3"/>
    <property type="match status" value="1"/>
</dbReference>
<feature type="domain" description="PAC" evidence="12">
    <location>
        <begin position="480"/>
        <end position="528"/>
    </location>
</feature>
<evidence type="ECO:0000259" key="10">
    <source>
        <dbReference type="PROSITE" id="PS50110"/>
    </source>
</evidence>
<feature type="transmembrane region" description="Helical" evidence="8">
    <location>
        <begin position="240"/>
        <end position="257"/>
    </location>
</feature>
<evidence type="ECO:0000256" key="6">
    <source>
        <dbReference type="ARBA" id="ARBA00023012"/>
    </source>
</evidence>
<keyword evidence="4 7" id="KW-0597">Phosphoprotein</keyword>
<feature type="domain" description="PAC" evidence="12">
    <location>
        <begin position="354"/>
        <end position="405"/>
    </location>
</feature>
<dbReference type="InterPro" id="IPR003661">
    <property type="entry name" value="HisK_dim/P_dom"/>
</dbReference>
<dbReference type="SMART" id="SM00448">
    <property type="entry name" value="REC"/>
    <property type="match status" value="2"/>
</dbReference>
<dbReference type="InterPro" id="IPR036097">
    <property type="entry name" value="HisK_dim/P_sf"/>
</dbReference>
<comment type="subcellular location">
    <subcellularLocation>
        <location evidence="2">Cell membrane</location>
    </subcellularLocation>
</comment>
<feature type="transmembrane region" description="Helical" evidence="8">
    <location>
        <begin position="50"/>
        <end position="70"/>
    </location>
</feature>